<gene>
    <name evidence="2" type="ORF">PF005_g5028</name>
    <name evidence="1" type="ORF">PF009_g4090</name>
</gene>
<evidence type="ECO:0000313" key="1">
    <source>
        <dbReference type="EMBL" id="KAE8946278.1"/>
    </source>
</evidence>
<dbReference type="Gene3D" id="1.10.510.10">
    <property type="entry name" value="Transferase(Phosphotransferase) domain 1"/>
    <property type="match status" value="1"/>
</dbReference>
<reference evidence="3 4" key="1">
    <citation type="submission" date="2018-08" db="EMBL/GenBank/DDBJ databases">
        <title>Genomic investigation of the strawberry pathogen Phytophthora fragariae indicates pathogenicity is determined by transcriptional variation in three key races.</title>
        <authorList>
            <person name="Adams T.M."/>
            <person name="Armitage A.D."/>
            <person name="Sobczyk M.K."/>
            <person name="Bates H.J."/>
            <person name="Dunwell J.M."/>
            <person name="Nellist C.F."/>
            <person name="Harrison R.J."/>
        </authorList>
    </citation>
    <scope>NUCLEOTIDE SEQUENCE [LARGE SCALE GENOMIC DNA]</scope>
    <source>
        <strain evidence="2 4">NOV-27</strain>
        <strain evidence="1 3">NOV-9</strain>
    </source>
</reference>
<dbReference type="SUPFAM" id="SSF101898">
    <property type="entry name" value="NHL repeat"/>
    <property type="match status" value="1"/>
</dbReference>
<name>A0A6A3FX57_9STRA</name>
<proteinExistence type="predicted"/>
<protein>
    <recommendedName>
        <fullName evidence="5">Protein kinase domain-containing protein</fullName>
    </recommendedName>
</protein>
<comment type="caution">
    <text evidence="1">The sequence shown here is derived from an EMBL/GenBank/DDBJ whole genome shotgun (WGS) entry which is preliminary data.</text>
</comment>
<evidence type="ECO:0000313" key="4">
    <source>
        <dbReference type="Proteomes" id="UP000433483"/>
    </source>
</evidence>
<dbReference type="Gene3D" id="2.120.10.30">
    <property type="entry name" value="TolB, C-terminal domain"/>
    <property type="match status" value="1"/>
</dbReference>
<dbReference type="OrthoDB" id="3247966at2759"/>
<dbReference type="SUPFAM" id="SSF56112">
    <property type="entry name" value="Protein kinase-like (PK-like)"/>
    <property type="match status" value="1"/>
</dbReference>
<dbReference type="Proteomes" id="UP000433483">
    <property type="component" value="Unassembled WGS sequence"/>
</dbReference>
<dbReference type="InterPro" id="IPR011009">
    <property type="entry name" value="Kinase-like_dom_sf"/>
</dbReference>
<evidence type="ECO:0000313" key="2">
    <source>
        <dbReference type="EMBL" id="KAE9226690.1"/>
    </source>
</evidence>
<keyword evidence="4" id="KW-1185">Reference proteome</keyword>
<dbReference type="PROSITE" id="PS00108">
    <property type="entry name" value="PROTEIN_KINASE_ST"/>
    <property type="match status" value="1"/>
</dbReference>
<dbReference type="InterPro" id="IPR011042">
    <property type="entry name" value="6-blade_b-propeller_TolB-like"/>
</dbReference>
<evidence type="ECO:0008006" key="5">
    <source>
        <dbReference type="Google" id="ProtNLM"/>
    </source>
</evidence>
<dbReference type="Proteomes" id="UP000429523">
    <property type="component" value="Unassembled WGS sequence"/>
</dbReference>
<dbReference type="InterPro" id="IPR008271">
    <property type="entry name" value="Ser/Thr_kinase_AS"/>
</dbReference>
<organism evidence="1 3">
    <name type="scientific">Phytophthora fragariae</name>
    <dbReference type="NCBI Taxonomy" id="53985"/>
    <lineage>
        <taxon>Eukaryota</taxon>
        <taxon>Sar</taxon>
        <taxon>Stramenopiles</taxon>
        <taxon>Oomycota</taxon>
        <taxon>Peronosporomycetes</taxon>
        <taxon>Peronosporales</taxon>
        <taxon>Peronosporaceae</taxon>
        <taxon>Phytophthora</taxon>
    </lineage>
</organism>
<dbReference type="AlphaFoldDB" id="A0A6A3FX57"/>
<dbReference type="GO" id="GO:0004672">
    <property type="term" value="F:protein kinase activity"/>
    <property type="evidence" value="ECO:0007669"/>
    <property type="project" value="InterPro"/>
</dbReference>
<dbReference type="EMBL" id="QXGB01000170">
    <property type="protein sequence ID" value="KAE9226690.1"/>
    <property type="molecule type" value="Genomic_DNA"/>
</dbReference>
<evidence type="ECO:0000313" key="3">
    <source>
        <dbReference type="Proteomes" id="UP000429523"/>
    </source>
</evidence>
<accession>A0A6A3FX57</accession>
<sequence length="220" mass="23218">MHSKGFVHGDLKCDNILVTSGASPQAKLCDFDRSFDWSALKDELLVNGLAADAGDLSSGNQLGNRLSARFSALGALVIAPNNNMFVCDSGNQLVRKIAGDTVSSFNAAPRPSGIAVDSSGYVYFMDELNNRVFKQPPEGSAWTFATGSSIDTPKGITIDSTDNICITDKNRVLKFTPTVEMSVVAGSGMSGFVNAVGESARFSTPWGLTIGSDGGLHQEQ</sequence>
<dbReference type="EMBL" id="QXGF01000124">
    <property type="protein sequence ID" value="KAE8946278.1"/>
    <property type="molecule type" value="Genomic_DNA"/>
</dbReference>